<gene>
    <name evidence="2" type="ORF">CA13_11100</name>
</gene>
<accession>A0A5C5YZ68</accession>
<dbReference type="Proteomes" id="UP000315010">
    <property type="component" value="Unassembled WGS sequence"/>
</dbReference>
<dbReference type="RefSeq" id="WP_146394860.1">
    <property type="nucleotide sequence ID" value="NZ_SJPJ01000001.1"/>
</dbReference>
<evidence type="ECO:0000256" key="1">
    <source>
        <dbReference type="SAM" id="Phobius"/>
    </source>
</evidence>
<proteinExistence type="predicted"/>
<keyword evidence="1" id="KW-1133">Transmembrane helix</keyword>
<keyword evidence="3" id="KW-1185">Reference proteome</keyword>
<sequence>MPSRLIEHIPDDLVARWRNTSVFWSRLVIGGILALWVPLGVALAWLPYRRGTESVQWMVLVITGLTLSLAWLLVVYFAGCFTRNRWTKSRLPVIELDAAVLTLTWNRETIEASVVDCNLRRGRAWQMKHATRKAKRVPFGDRDLILIDFPPLYRDILGLTRSYTTVAVGYTVAVG</sequence>
<protein>
    <submittedName>
        <fullName evidence="2">Uncharacterized protein</fullName>
    </submittedName>
</protein>
<keyword evidence="1" id="KW-0812">Transmembrane</keyword>
<comment type="caution">
    <text evidence="2">The sequence shown here is derived from an EMBL/GenBank/DDBJ whole genome shotgun (WGS) entry which is preliminary data.</text>
</comment>
<dbReference type="OrthoDB" id="275754at2"/>
<organism evidence="2 3">
    <name type="scientific">Novipirellula herctigrandis</name>
    <dbReference type="NCBI Taxonomy" id="2527986"/>
    <lineage>
        <taxon>Bacteria</taxon>
        <taxon>Pseudomonadati</taxon>
        <taxon>Planctomycetota</taxon>
        <taxon>Planctomycetia</taxon>
        <taxon>Pirellulales</taxon>
        <taxon>Pirellulaceae</taxon>
        <taxon>Novipirellula</taxon>
    </lineage>
</organism>
<dbReference type="EMBL" id="SJPJ01000001">
    <property type="protein sequence ID" value="TWT79703.1"/>
    <property type="molecule type" value="Genomic_DNA"/>
</dbReference>
<dbReference type="AlphaFoldDB" id="A0A5C5YZ68"/>
<evidence type="ECO:0000313" key="2">
    <source>
        <dbReference type="EMBL" id="TWT79703.1"/>
    </source>
</evidence>
<feature type="transmembrane region" description="Helical" evidence="1">
    <location>
        <begin position="57"/>
        <end position="81"/>
    </location>
</feature>
<evidence type="ECO:0000313" key="3">
    <source>
        <dbReference type="Proteomes" id="UP000315010"/>
    </source>
</evidence>
<keyword evidence="1" id="KW-0472">Membrane</keyword>
<feature type="transmembrane region" description="Helical" evidence="1">
    <location>
        <begin position="23"/>
        <end position="45"/>
    </location>
</feature>
<name>A0A5C5YZ68_9BACT</name>
<reference evidence="2 3" key="1">
    <citation type="submission" date="2019-02" db="EMBL/GenBank/DDBJ databases">
        <title>Deep-cultivation of Planctomycetes and their phenomic and genomic characterization uncovers novel biology.</title>
        <authorList>
            <person name="Wiegand S."/>
            <person name="Jogler M."/>
            <person name="Boedeker C."/>
            <person name="Pinto D."/>
            <person name="Vollmers J."/>
            <person name="Rivas-Marin E."/>
            <person name="Kohn T."/>
            <person name="Peeters S.H."/>
            <person name="Heuer A."/>
            <person name="Rast P."/>
            <person name="Oberbeckmann S."/>
            <person name="Bunk B."/>
            <person name="Jeske O."/>
            <person name="Meyerdierks A."/>
            <person name="Storesund J.E."/>
            <person name="Kallscheuer N."/>
            <person name="Luecker S."/>
            <person name="Lage O.M."/>
            <person name="Pohl T."/>
            <person name="Merkel B.J."/>
            <person name="Hornburger P."/>
            <person name="Mueller R.-W."/>
            <person name="Bruemmer F."/>
            <person name="Labrenz M."/>
            <person name="Spormann A.M."/>
            <person name="Op Den Camp H."/>
            <person name="Overmann J."/>
            <person name="Amann R."/>
            <person name="Jetten M.S.M."/>
            <person name="Mascher T."/>
            <person name="Medema M.H."/>
            <person name="Devos D.P."/>
            <person name="Kaster A.-K."/>
            <person name="Ovreas L."/>
            <person name="Rohde M."/>
            <person name="Galperin M.Y."/>
            <person name="Jogler C."/>
        </authorList>
    </citation>
    <scope>NUCLEOTIDE SEQUENCE [LARGE SCALE GENOMIC DNA]</scope>
    <source>
        <strain evidence="2 3">CA13</strain>
    </source>
</reference>